<organism evidence="11 12">
    <name type="scientific">Aureibacter tunicatorum</name>
    <dbReference type="NCBI Taxonomy" id="866807"/>
    <lineage>
        <taxon>Bacteria</taxon>
        <taxon>Pseudomonadati</taxon>
        <taxon>Bacteroidota</taxon>
        <taxon>Cytophagia</taxon>
        <taxon>Cytophagales</taxon>
        <taxon>Persicobacteraceae</taxon>
        <taxon>Aureibacter</taxon>
    </lineage>
</organism>
<keyword evidence="5 9" id="KW-0812">Transmembrane</keyword>
<dbReference type="PANTHER" id="PTHR32507:SF7">
    <property type="entry name" value="K(+)_H(+) ANTIPORTER NHAP2"/>
    <property type="match status" value="1"/>
</dbReference>
<evidence type="ECO:0000256" key="7">
    <source>
        <dbReference type="ARBA" id="ARBA00023065"/>
    </source>
</evidence>
<reference evidence="11" key="1">
    <citation type="submission" date="2023-07" db="EMBL/GenBank/DDBJ databases">
        <title>Genomic Encyclopedia of Type Strains, Phase IV (KMG-IV): sequencing the most valuable type-strain genomes for metagenomic binning, comparative biology and taxonomic classification.</title>
        <authorList>
            <person name="Goeker M."/>
        </authorList>
    </citation>
    <scope>NUCLEOTIDE SEQUENCE</scope>
    <source>
        <strain evidence="11">DSM 26174</strain>
    </source>
</reference>
<dbReference type="GO" id="GO:0005886">
    <property type="term" value="C:plasma membrane"/>
    <property type="evidence" value="ECO:0007669"/>
    <property type="project" value="UniProtKB-SubCell"/>
</dbReference>
<keyword evidence="4" id="KW-1003">Cell membrane</keyword>
<comment type="caution">
    <text evidence="11">The sequence shown here is derived from an EMBL/GenBank/DDBJ whole genome shotgun (WGS) entry which is preliminary data.</text>
</comment>
<keyword evidence="7" id="KW-0406">Ion transport</keyword>
<dbReference type="GO" id="GO:1902600">
    <property type="term" value="P:proton transmembrane transport"/>
    <property type="evidence" value="ECO:0007669"/>
    <property type="project" value="InterPro"/>
</dbReference>
<evidence type="ECO:0000256" key="3">
    <source>
        <dbReference type="ARBA" id="ARBA00022449"/>
    </source>
</evidence>
<feature type="transmembrane region" description="Helical" evidence="9">
    <location>
        <begin position="304"/>
        <end position="323"/>
    </location>
</feature>
<evidence type="ECO:0000313" key="11">
    <source>
        <dbReference type="EMBL" id="MDR6239741.1"/>
    </source>
</evidence>
<dbReference type="AlphaFoldDB" id="A0AAE4BSG8"/>
<sequence length="403" mass="44304">MEYNLTEILFVSSLLLLISILISKPSTNYGIPSLLVFLGIGMLFGNGGKYDFYFNAPKFSEALGGVALSFILFSGGLETRWTYIKNILPEGISLATIGVFLSVFIAGSLIHITTHFTFIESLLIGSIISSTDSAAVFSIMKTGKFRLKENITKTLELESGCNDPMAYFLTISFSKMIMNGSNNFLILFPTFLIQMSMGFIIGILFGKLSLYILKNINLANKGLYPVLMISLVTLAFSSANFVQGSGFLAVYIMGIIIGNGDFSEKYDIIHFFQGVSWFMQITMFLVLGLQVFPNQMLPFLGKGLLIAGISLFIARPLSVFSVYALSKASWRKKTFISWVGLKGATPIVFAIYPAILGLKNADDIFNIVFFVVLASVLIQGSTINLLANKLKLIITESNETLKE</sequence>
<dbReference type="GO" id="GO:0015297">
    <property type="term" value="F:antiporter activity"/>
    <property type="evidence" value="ECO:0007669"/>
    <property type="project" value="UniProtKB-KW"/>
</dbReference>
<comment type="subcellular location">
    <subcellularLocation>
        <location evidence="1">Cell membrane</location>
        <topology evidence="1">Multi-pass membrane protein</topology>
    </subcellularLocation>
</comment>
<keyword evidence="2" id="KW-0813">Transport</keyword>
<dbReference type="NCBIfam" id="NF003716">
    <property type="entry name" value="PRK05326.1-3"/>
    <property type="match status" value="1"/>
</dbReference>
<dbReference type="NCBIfam" id="NF003715">
    <property type="entry name" value="PRK05326.1-2"/>
    <property type="match status" value="1"/>
</dbReference>
<evidence type="ECO:0000256" key="9">
    <source>
        <dbReference type="SAM" id="Phobius"/>
    </source>
</evidence>
<feature type="transmembrane region" description="Helical" evidence="9">
    <location>
        <begin position="226"/>
        <end position="256"/>
    </location>
</feature>
<feature type="transmembrane region" description="Helical" evidence="9">
    <location>
        <begin position="367"/>
        <end position="387"/>
    </location>
</feature>
<feature type="transmembrane region" description="Helical" evidence="9">
    <location>
        <begin position="118"/>
        <end position="140"/>
    </location>
</feature>
<name>A0AAE4BSG8_9BACT</name>
<protein>
    <submittedName>
        <fullName evidence="11">Cell volume regulation protein A</fullName>
    </submittedName>
</protein>
<evidence type="ECO:0000256" key="5">
    <source>
        <dbReference type="ARBA" id="ARBA00022692"/>
    </source>
</evidence>
<keyword evidence="8 9" id="KW-0472">Membrane</keyword>
<keyword evidence="12" id="KW-1185">Reference proteome</keyword>
<gene>
    <name evidence="11" type="ORF">HNQ88_002789</name>
</gene>
<evidence type="ECO:0000313" key="12">
    <source>
        <dbReference type="Proteomes" id="UP001185092"/>
    </source>
</evidence>
<evidence type="ECO:0000256" key="6">
    <source>
        <dbReference type="ARBA" id="ARBA00022989"/>
    </source>
</evidence>
<dbReference type="Proteomes" id="UP001185092">
    <property type="component" value="Unassembled WGS sequence"/>
</dbReference>
<feature type="transmembrane region" description="Helical" evidence="9">
    <location>
        <begin position="184"/>
        <end position="206"/>
    </location>
</feature>
<dbReference type="EMBL" id="JAVDQD010000003">
    <property type="protein sequence ID" value="MDR6239741.1"/>
    <property type="molecule type" value="Genomic_DNA"/>
</dbReference>
<dbReference type="InterPro" id="IPR038770">
    <property type="entry name" value="Na+/solute_symporter_sf"/>
</dbReference>
<evidence type="ECO:0000256" key="1">
    <source>
        <dbReference type="ARBA" id="ARBA00004651"/>
    </source>
</evidence>
<feature type="transmembrane region" description="Helical" evidence="9">
    <location>
        <begin position="268"/>
        <end position="292"/>
    </location>
</feature>
<accession>A0AAE4BSG8</accession>
<feature type="transmembrane region" description="Helical" evidence="9">
    <location>
        <begin position="6"/>
        <end position="22"/>
    </location>
</feature>
<feature type="transmembrane region" description="Helical" evidence="9">
    <location>
        <begin position="91"/>
        <end position="112"/>
    </location>
</feature>
<feature type="transmembrane region" description="Helical" evidence="9">
    <location>
        <begin position="59"/>
        <end position="79"/>
    </location>
</feature>
<proteinExistence type="predicted"/>
<dbReference type="InterPro" id="IPR006153">
    <property type="entry name" value="Cation/H_exchanger_TM"/>
</dbReference>
<dbReference type="Gene3D" id="1.20.1530.20">
    <property type="match status" value="1"/>
</dbReference>
<evidence type="ECO:0000256" key="2">
    <source>
        <dbReference type="ARBA" id="ARBA00022448"/>
    </source>
</evidence>
<evidence type="ECO:0000256" key="4">
    <source>
        <dbReference type="ARBA" id="ARBA00022475"/>
    </source>
</evidence>
<feature type="transmembrane region" description="Helical" evidence="9">
    <location>
        <begin position="335"/>
        <end position="355"/>
    </location>
</feature>
<dbReference type="RefSeq" id="WP_309939500.1">
    <property type="nucleotide sequence ID" value="NZ_AP025305.1"/>
</dbReference>
<evidence type="ECO:0000256" key="8">
    <source>
        <dbReference type="ARBA" id="ARBA00023136"/>
    </source>
</evidence>
<keyword evidence="6 9" id="KW-1133">Transmembrane helix</keyword>
<feature type="transmembrane region" description="Helical" evidence="9">
    <location>
        <begin position="29"/>
        <end position="47"/>
    </location>
</feature>
<dbReference type="PANTHER" id="PTHR32507">
    <property type="entry name" value="NA(+)/H(+) ANTIPORTER 1"/>
    <property type="match status" value="1"/>
</dbReference>
<dbReference type="Pfam" id="PF00999">
    <property type="entry name" value="Na_H_Exchanger"/>
    <property type="match status" value="1"/>
</dbReference>
<keyword evidence="3" id="KW-0050">Antiport</keyword>
<feature type="domain" description="Cation/H+ exchanger transmembrane" evidence="10">
    <location>
        <begin position="17"/>
        <end position="388"/>
    </location>
</feature>
<evidence type="ECO:0000259" key="10">
    <source>
        <dbReference type="Pfam" id="PF00999"/>
    </source>
</evidence>